<name>A0A0N0BFU0_9HYME</name>
<reference evidence="2 3" key="1">
    <citation type="submission" date="2015-07" db="EMBL/GenBank/DDBJ databases">
        <title>The genome of Melipona quadrifasciata.</title>
        <authorList>
            <person name="Pan H."/>
            <person name="Kapheim K."/>
        </authorList>
    </citation>
    <scope>NUCLEOTIDE SEQUENCE [LARGE SCALE GENOMIC DNA]</scope>
    <source>
        <strain evidence="2">0111107301</strain>
        <tissue evidence="2">Whole body</tissue>
    </source>
</reference>
<dbReference type="Proteomes" id="UP000053105">
    <property type="component" value="Unassembled WGS sequence"/>
</dbReference>
<feature type="compositionally biased region" description="Polar residues" evidence="1">
    <location>
        <begin position="32"/>
        <end position="42"/>
    </location>
</feature>
<proteinExistence type="predicted"/>
<dbReference type="AlphaFoldDB" id="A0A0N0BFU0"/>
<evidence type="ECO:0000256" key="1">
    <source>
        <dbReference type="SAM" id="MobiDB-lite"/>
    </source>
</evidence>
<gene>
    <name evidence="2" type="ORF">WN51_13912</name>
</gene>
<sequence length="506" mass="56961">MRLNTHTSHCVRSDNSYLSSPALAAKDEETEVTSNNIITENDLSGGKPENRASSGATLMQRKLAIGRFGSHPFDVSTRLNLETFELCVGVIENRHQNLCDYEREIGFDLIFMDHSEDRLTSNISQLTEAKFEKGSFGSLGVKSEWALDAHSMLRCVELQIDEAKWKLQIDRRCVKNMTRPSVNCNSRLRSTSEKEFKDLSMPSEKVTLFNLLVRIPVVELYRCKHLRRRFGINRMYSLNTVAMNSFLKIFIEVVVSAPITPPHEISHKIHKNLETAVFSHGEPRELHVSVRESLNRNNRTDVISVLGSGIHRGPEQGIKPAAEAVRAAFDSGADLWGSYGARLYYSKQEDLEHAMTINYGLGGYLDLRGLLQTLVGKPILKGFHLDLFGFPRDTIVAFSQMKVLDLIFTQDTVTIPSLSYYFHEGADQNIQKSESLALFVAGSGVDSSILDQDERSFLKSCRMLKRNDLTRASDIFEARVPNILEITSKMANIHLSESQTKGVILD</sequence>
<evidence type="ECO:0000313" key="3">
    <source>
        <dbReference type="Proteomes" id="UP000053105"/>
    </source>
</evidence>
<feature type="region of interest" description="Disordered" evidence="1">
    <location>
        <begin position="27"/>
        <end position="54"/>
    </location>
</feature>
<protein>
    <submittedName>
        <fullName evidence="2">Uncharacterized protein</fullName>
    </submittedName>
</protein>
<organism evidence="2 3">
    <name type="scientific">Melipona quadrifasciata</name>
    <dbReference type="NCBI Taxonomy" id="166423"/>
    <lineage>
        <taxon>Eukaryota</taxon>
        <taxon>Metazoa</taxon>
        <taxon>Ecdysozoa</taxon>
        <taxon>Arthropoda</taxon>
        <taxon>Hexapoda</taxon>
        <taxon>Insecta</taxon>
        <taxon>Pterygota</taxon>
        <taxon>Neoptera</taxon>
        <taxon>Endopterygota</taxon>
        <taxon>Hymenoptera</taxon>
        <taxon>Apocrita</taxon>
        <taxon>Aculeata</taxon>
        <taxon>Apoidea</taxon>
        <taxon>Anthophila</taxon>
        <taxon>Apidae</taxon>
        <taxon>Melipona</taxon>
    </lineage>
</organism>
<accession>A0A0N0BFU0</accession>
<keyword evidence="3" id="KW-1185">Reference proteome</keyword>
<evidence type="ECO:0000313" key="2">
    <source>
        <dbReference type="EMBL" id="KOX73834.1"/>
    </source>
</evidence>
<dbReference type="EMBL" id="KQ435794">
    <property type="protein sequence ID" value="KOX73834.1"/>
    <property type="molecule type" value="Genomic_DNA"/>
</dbReference>